<comment type="caution">
    <text evidence="1">The sequence shown here is derived from an EMBL/GenBank/DDBJ whole genome shotgun (WGS) entry which is preliminary data.</text>
</comment>
<dbReference type="Proteomes" id="UP001552594">
    <property type="component" value="Unassembled WGS sequence"/>
</dbReference>
<accession>A0ABV3K823</accession>
<reference evidence="1 2" key="1">
    <citation type="submission" date="2024-06" db="EMBL/GenBank/DDBJ databases">
        <title>The Natural Products Discovery Center: Release of the First 8490 Sequenced Strains for Exploring Actinobacteria Biosynthetic Diversity.</title>
        <authorList>
            <person name="Kalkreuter E."/>
            <person name="Kautsar S.A."/>
            <person name="Yang D."/>
            <person name="Bader C.D."/>
            <person name="Teijaro C.N."/>
            <person name="Fluegel L."/>
            <person name="Davis C.M."/>
            <person name="Simpson J.R."/>
            <person name="Lauterbach L."/>
            <person name="Steele A.D."/>
            <person name="Gui C."/>
            <person name="Meng S."/>
            <person name="Li G."/>
            <person name="Viehrig K."/>
            <person name="Ye F."/>
            <person name="Su P."/>
            <person name="Kiefer A.F."/>
            <person name="Nichols A."/>
            <person name="Cepeda A.J."/>
            <person name="Yan W."/>
            <person name="Fan B."/>
            <person name="Jiang Y."/>
            <person name="Adhikari A."/>
            <person name="Zheng C.-J."/>
            <person name="Schuster L."/>
            <person name="Cowan T.M."/>
            <person name="Smanski M.J."/>
            <person name="Chevrette M.G."/>
            <person name="De Carvalho L.P.S."/>
            <person name="Shen B."/>
        </authorList>
    </citation>
    <scope>NUCLEOTIDE SEQUENCE [LARGE SCALE GENOMIC DNA]</scope>
    <source>
        <strain evidence="1 2">NPDC052347</strain>
    </source>
</reference>
<evidence type="ECO:0000313" key="1">
    <source>
        <dbReference type="EMBL" id="MEV5511298.1"/>
    </source>
</evidence>
<dbReference type="RefSeq" id="WP_109279802.1">
    <property type="nucleotide sequence ID" value="NZ_JBFAUK010000061.1"/>
</dbReference>
<protein>
    <submittedName>
        <fullName evidence="1">Uncharacterized protein</fullName>
    </submittedName>
</protein>
<sequence>MPYAVETFAYPNAAQILKDQGITLYSGDGHIMLTNCSMAHDITVKARDTSKDFCFAVTGKKGFLSLNLPGAYGMWTQDYAVTATITSHGKDTVVNAPKNNWTGFGEGDEHDKSASVLVTLRANS</sequence>
<keyword evidence="2" id="KW-1185">Reference proteome</keyword>
<gene>
    <name evidence="1" type="ORF">AB0L16_33630</name>
</gene>
<dbReference type="EMBL" id="JBFAUK010000061">
    <property type="protein sequence ID" value="MEV5511298.1"/>
    <property type="molecule type" value="Genomic_DNA"/>
</dbReference>
<proteinExistence type="predicted"/>
<organism evidence="1 2">
    <name type="scientific">Streptomyces orinoci</name>
    <name type="common">Streptoverticillium orinoci</name>
    <dbReference type="NCBI Taxonomy" id="67339"/>
    <lineage>
        <taxon>Bacteria</taxon>
        <taxon>Bacillati</taxon>
        <taxon>Actinomycetota</taxon>
        <taxon>Actinomycetes</taxon>
        <taxon>Kitasatosporales</taxon>
        <taxon>Streptomycetaceae</taxon>
        <taxon>Streptomyces</taxon>
    </lineage>
</organism>
<evidence type="ECO:0000313" key="2">
    <source>
        <dbReference type="Proteomes" id="UP001552594"/>
    </source>
</evidence>
<name>A0ABV3K823_STRON</name>